<evidence type="ECO:0000259" key="3">
    <source>
        <dbReference type="Pfam" id="PF00932"/>
    </source>
</evidence>
<dbReference type="Proteomes" id="UP000178703">
    <property type="component" value="Unassembled WGS sequence"/>
</dbReference>
<comment type="caution">
    <text evidence="4">The sequence shown here is derived from an EMBL/GenBank/DDBJ whole genome shotgun (WGS) entry which is preliminary data.</text>
</comment>
<organism evidence="4 5">
    <name type="scientific">Candidatus Nealsonbacteria bacterium RIFCSPHIGHO2_02_FULL_43_13</name>
    <dbReference type="NCBI Taxonomy" id="1801668"/>
    <lineage>
        <taxon>Bacteria</taxon>
        <taxon>Candidatus Nealsoniibacteriota</taxon>
    </lineage>
</organism>
<accession>A0A1G2E5C0</accession>
<feature type="transmembrane region" description="Helical" evidence="2">
    <location>
        <begin position="186"/>
        <end position="205"/>
    </location>
</feature>
<evidence type="ECO:0000256" key="2">
    <source>
        <dbReference type="SAM" id="Phobius"/>
    </source>
</evidence>
<feature type="region of interest" description="Disordered" evidence="1">
    <location>
        <begin position="139"/>
        <end position="158"/>
    </location>
</feature>
<evidence type="ECO:0000313" key="4">
    <source>
        <dbReference type="EMBL" id="OGZ21047.1"/>
    </source>
</evidence>
<keyword evidence="2" id="KW-1133">Transmembrane helix</keyword>
<proteinExistence type="predicted"/>
<gene>
    <name evidence="4" type="ORF">A3D46_00305</name>
</gene>
<name>A0A1G2E5C0_9BACT</name>
<evidence type="ECO:0000256" key="1">
    <source>
        <dbReference type="SAM" id="MobiDB-lite"/>
    </source>
</evidence>
<sequence>MGTLTSANDEWIELRNNTALTINLEGWTLKAADGTPEIKLAGSFLANGFYLLERTDDSSVAKINADQIYTGALNNKGEKLELYDNSGSLIDFVDGASGWPAGDNETKQTMSRFNLNQWKSSKTPGGTPKAPNTFVEDTAEVKEASPPPIEAKPRISEPQATEVRPQLNDELAAIGEPFRQAQGKPALIFVALAMAIFSGIIILTLKKGLK</sequence>
<dbReference type="InterPro" id="IPR001322">
    <property type="entry name" value="Lamin_tail_dom"/>
</dbReference>
<dbReference type="InterPro" id="IPR036415">
    <property type="entry name" value="Lamin_tail_dom_sf"/>
</dbReference>
<feature type="domain" description="LTD" evidence="3">
    <location>
        <begin position="7"/>
        <end position="93"/>
    </location>
</feature>
<dbReference type="Pfam" id="PF00932">
    <property type="entry name" value="LTD"/>
    <property type="match status" value="1"/>
</dbReference>
<dbReference type="AlphaFoldDB" id="A0A1G2E5C0"/>
<reference evidence="4 5" key="1">
    <citation type="journal article" date="2016" name="Nat. Commun.">
        <title>Thousands of microbial genomes shed light on interconnected biogeochemical processes in an aquifer system.</title>
        <authorList>
            <person name="Anantharaman K."/>
            <person name="Brown C.T."/>
            <person name="Hug L.A."/>
            <person name="Sharon I."/>
            <person name="Castelle C.J."/>
            <person name="Probst A.J."/>
            <person name="Thomas B.C."/>
            <person name="Singh A."/>
            <person name="Wilkins M.J."/>
            <person name="Karaoz U."/>
            <person name="Brodie E.L."/>
            <person name="Williams K.H."/>
            <person name="Hubbard S.S."/>
            <person name="Banfield J.F."/>
        </authorList>
    </citation>
    <scope>NUCLEOTIDE SEQUENCE [LARGE SCALE GENOMIC DNA]</scope>
</reference>
<dbReference type="EMBL" id="MHMD01000032">
    <property type="protein sequence ID" value="OGZ21047.1"/>
    <property type="molecule type" value="Genomic_DNA"/>
</dbReference>
<keyword evidence="2" id="KW-0472">Membrane</keyword>
<evidence type="ECO:0000313" key="5">
    <source>
        <dbReference type="Proteomes" id="UP000178703"/>
    </source>
</evidence>
<dbReference type="STRING" id="1801668.A3D46_00305"/>
<keyword evidence="2" id="KW-0812">Transmembrane</keyword>
<dbReference type="SUPFAM" id="SSF74853">
    <property type="entry name" value="Lamin A/C globular tail domain"/>
    <property type="match status" value="1"/>
</dbReference>
<protein>
    <recommendedName>
        <fullName evidence="3">LTD domain-containing protein</fullName>
    </recommendedName>
</protein>